<evidence type="ECO:0000259" key="7">
    <source>
        <dbReference type="Pfam" id="PF17389"/>
    </source>
</evidence>
<accession>A0A9W6NTB8</accession>
<dbReference type="Pfam" id="PF05592">
    <property type="entry name" value="Bac_rhamnosid"/>
    <property type="match status" value="1"/>
</dbReference>
<dbReference type="GO" id="GO:0030596">
    <property type="term" value="F:alpha-L-rhamnosidase activity"/>
    <property type="evidence" value="ECO:0007669"/>
    <property type="project" value="UniProtKB-EC"/>
</dbReference>
<evidence type="ECO:0000259" key="8">
    <source>
        <dbReference type="Pfam" id="PF17390"/>
    </source>
</evidence>
<dbReference type="Proteomes" id="UP001143480">
    <property type="component" value="Unassembled WGS sequence"/>
</dbReference>
<dbReference type="InterPro" id="IPR035396">
    <property type="entry name" value="Bac_rhamnosid6H"/>
</dbReference>
<evidence type="ECO:0000256" key="3">
    <source>
        <dbReference type="ARBA" id="ARBA00022801"/>
    </source>
</evidence>
<dbReference type="InterPro" id="IPR035398">
    <property type="entry name" value="Bac_rhamnosid_C"/>
</dbReference>
<feature type="domain" description="Alpha-L-rhamnosidase C-terminal" evidence="8">
    <location>
        <begin position="760"/>
        <end position="827"/>
    </location>
</feature>
<dbReference type="InterPro" id="IPR012341">
    <property type="entry name" value="6hp_glycosidase-like_sf"/>
</dbReference>
<evidence type="ECO:0000256" key="1">
    <source>
        <dbReference type="ARBA" id="ARBA00001445"/>
    </source>
</evidence>
<dbReference type="Gene3D" id="2.60.420.10">
    <property type="entry name" value="Maltose phosphorylase, domain 3"/>
    <property type="match status" value="1"/>
</dbReference>
<evidence type="ECO:0000259" key="5">
    <source>
        <dbReference type="Pfam" id="PF05592"/>
    </source>
</evidence>
<feature type="domain" description="Bacterial alpha-L-rhamnosidase N-terminal" evidence="6">
    <location>
        <begin position="134"/>
        <end position="299"/>
    </location>
</feature>
<comment type="caution">
    <text evidence="9">The sequence shown here is derived from an EMBL/GenBank/DDBJ whole genome shotgun (WGS) entry which is preliminary data.</text>
</comment>
<dbReference type="AlphaFoldDB" id="A0A9W6NTB8"/>
<dbReference type="Gene3D" id="1.50.10.10">
    <property type="match status" value="1"/>
</dbReference>
<evidence type="ECO:0000256" key="4">
    <source>
        <dbReference type="SAM" id="MobiDB-lite"/>
    </source>
</evidence>
<dbReference type="PIRSF" id="PIRSF010631">
    <property type="entry name" value="A-rhamnsds"/>
    <property type="match status" value="1"/>
</dbReference>
<name>A0A9W6NTB8_9ACTN</name>
<gene>
    <name evidence="9" type="ORF">GCM10017581_098120</name>
</gene>
<reference evidence="9" key="2">
    <citation type="submission" date="2023-01" db="EMBL/GenBank/DDBJ databases">
        <authorList>
            <person name="Sun Q."/>
            <person name="Evtushenko L."/>
        </authorList>
    </citation>
    <scope>NUCLEOTIDE SEQUENCE</scope>
    <source>
        <strain evidence="9">VKM Ac-1321</strain>
    </source>
</reference>
<evidence type="ECO:0000259" key="6">
    <source>
        <dbReference type="Pfam" id="PF08531"/>
    </source>
</evidence>
<comment type="catalytic activity">
    <reaction evidence="1">
        <text>Hydrolysis of terminal non-reducing alpha-L-rhamnose residues in alpha-L-rhamnosides.</text>
        <dbReference type="EC" id="3.2.1.40"/>
    </reaction>
</comment>
<dbReference type="GO" id="GO:0005975">
    <property type="term" value="P:carbohydrate metabolic process"/>
    <property type="evidence" value="ECO:0007669"/>
    <property type="project" value="InterPro"/>
</dbReference>
<reference evidence="9" key="1">
    <citation type="journal article" date="2014" name="Int. J. Syst. Evol. Microbiol.">
        <title>Complete genome sequence of Corynebacterium casei LMG S-19264T (=DSM 44701T), isolated from a smear-ripened cheese.</title>
        <authorList>
            <consortium name="US DOE Joint Genome Institute (JGI-PGF)"/>
            <person name="Walter F."/>
            <person name="Albersmeier A."/>
            <person name="Kalinowski J."/>
            <person name="Ruckert C."/>
        </authorList>
    </citation>
    <scope>NUCLEOTIDE SEQUENCE</scope>
    <source>
        <strain evidence="9">VKM Ac-1321</strain>
    </source>
</reference>
<sequence length="955" mass="104461">MPITVSGVRAELRKDSENTAEPMPRLSWIVEGPAGWMPAWSEVRLDEGESLRLGPESVLVPWPFAPLEPRSRYRVQVRVGDADHASPWSEPRWVTAAFLTDGEWQAAMIGLPAAEPDQRPGLVRTEFDVEPGLVRATLYATAHGVYQAEINGVTVDDAELKPGWTAYRLRLIHETTDVTTLLHPGRNAVGAIFAGGWYTERYLGRRAEFYGTTPAVAMQLHLDYGDGRDRWIRTGAGWTAAAAPITASGIYAGEDYDARLEQSGWSAAGFDDTGWQPARVDDAPHPTPSAQVAPPVRMVDELAVREVVTSAGGAPILDFGQNLVGRLRIRVEGPAGATVTLRHAEVLEGGELGTRPLRGARATDTYTLRGGGPEEWEPRFTFHGFRYAQLTGVEVRPDQVTAVVLSSDLPRTGWFRSSEPMLNRLHENVVWGMRGNFLSVPTDCPQRDERLGWTGDLQVFAPTASFLFDADAFLTSWLTDLDLEQRAAGGIVPFVVPDPLPDGKRPAAAWGDAATVVPTVLHERYGDLDILRRQLPSMVAWADVLLGRAGDALLWRGDFQFGDWLDPAAPPENPFAARTDPDLIASAYLCHSVELVARAARLVGDDATADRYGRLASRAREAFRHEFVSPAGRMSSDSPTAYAVAIRFGLYGDDVQRQGMGDRLADLVRMQGYRIATGFVGTPLVADALADTGHLDAAGRLLFQTDNPSWLYPVTMGATTIWERWDSMLEDGSINPGGMTSFNHYAFGAVADWLHRVVAGLAPAEPGYRTIRIAPRPLKHLQWAEAELNSPYGRVRVAWCRAGAELVVEADVPTGAKAAVELPGQEPFTVAGGSHRWTVVAPPAVSRRSPLHWMTTALSDVIDDEEAYAAIRATLTEIDPVLATQLRRQIIWSRGFTLDEVLRALSPDGRERVEDALAVLNRRAQEEDRVLPDLGRNRPRSGPPPSVSTVSEPSA</sequence>
<dbReference type="EC" id="3.2.1.40" evidence="2"/>
<dbReference type="Pfam" id="PF17389">
    <property type="entry name" value="Bac_rhamnosid6H"/>
    <property type="match status" value="1"/>
</dbReference>
<dbReference type="Gene3D" id="2.60.40.10">
    <property type="entry name" value="Immunoglobulins"/>
    <property type="match status" value="1"/>
</dbReference>
<organism evidence="9 10">
    <name type="scientific">Dactylosporangium matsuzakiense</name>
    <dbReference type="NCBI Taxonomy" id="53360"/>
    <lineage>
        <taxon>Bacteria</taxon>
        <taxon>Bacillati</taxon>
        <taxon>Actinomycetota</taxon>
        <taxon>Actinomycetes</taxon>
        <taxon>Micromonosporales</taxon>
        <taxon>Micromonosporaceae</taxon>
        <taxon>Dactylosporangium</taxon>
    </lineage>
</organism>
<evidence type="ECO:0000313" key="10">
    <source>
        <dbReference type="Proteomes" id="UP001143480"/>
    </source>
</evidence>
<dbReference type="Pfam" id="PF25788">
    <property type="entry name" value="Ig_Rha78A_N"/>
    <property type="match status" value="1"/>
</dbReference>
<evidence type="ECO:0000313" key="9">
    <source>
        <dbReference type="EMBL" id="GLL08052.1"/>
    </source>
</evidence>
<keyword evidence="10" id="KW-1185">Reference proteome</keyword>
<dbReference type="PANTHER" id="PTHR33307:SF6">
    <property type="entry name" value="ALPHA-RHAMNOSIDASE (EUROFUNG)-RELATED"/>
    <property type="match status" value="1"/>
</dbReference>
<dbReference type="Pfam" id="PF08531">
    <property type="entry name" value="Bac_rhamnosid_N"/>
    <property type="match status" value="1"/>
</dbReference>
<dbReference type="InterPro" id="IPR013783">
    <property type="entry name" value="Ig-like_fold"/>
</dbReference>
<keyword evidence="3" id="KW-0378">Hydrolase</keyword>
<protein>
    <recommendedName>
        <fullName evidence="2">alpha-L-rhamnosidase</fullName>
        <ecNumber evidence="2">3.2.1.40</ecNumber>
    </recommendedName>
</protein>
<dbReference type="Gene3D" id="2.60.120.260">
    <property type="entry name" value="Galactose-binding domain-like"/>
    <property type="match status" value="2"/>
</dbReference>
<proteinExistence type="predicted"/>
<dbReference type="EMBL" id="BSFP01000123">
    <property type="protein sequence ID" value="GLL08052.1"/>
    <property type="molecule type" value="Genomic_DNA"/>
</dbReference>
<dbReference type="InterPro" id="IPR013737">
    <property type="entry name" value="Bac_rhamnosid_N"/>
</dbReference>
<dbReference type="InterPro" id="IPR008902">
    <property type="entry name" value="Rhamnosid_concanavalin"/>
</dbReference>
<dbReference type="InterPro" id="IPR008928">
    <property type="entry name" value="6-hairpin_glycosidase_sf"/>
</dbReference>
<dbReference type="InterPro" id="IPR016007">
    <property type="entry name" value="Alpha_rhamnosid"/>
</dbReference>
<evidence type="ECO:0000256" key="2">
    <source>
        <dbReference type="ARBA" id="ARBA00012652"/>
    </source>
</evidence>
<feature type="domain" description="Alpha-L-rhamnosidase concanavalin-like" evidence="5">
    <location>
        <begin position="313"/>
        <end position="405"/>
    </location>
</feature>
<dbReference type="SUPFAM" id="SSF48208">
    <property type="entry name" value="Six-hairpin glycosidases"/>
    <property type="match status" value="1"/>
</dbReference>
<dbReference type="RefSeq" id="WP_271190252.1">
    <property type="nucleotide sequence ID" value="NZ_BSFP01000123.1"/>
</dbReference>
<feature type="region of interest" description="Disordered" evidence="4">
    <location>
        <begin position="928"/>
        <end position="955"/>
    </location>
</feature>
<dbReference type="Pfam" id="PF17390">
    <property type="entry name" value="Bac_rhamnosid_C"/>
    <property type="match status" value="1"/>
</dbReference>
<dbReference type="PANTHER" id="PTHR33307">
    <property type="entry name" value="ALPHA-RHAMNOSIDASE (EUROFUNG)"/>
    <property type="match status" value="1"/>
</dbReference>
<feature type="domain" description="Alpha-L-rhamnosidase six-hairpin glycosidase" evidence="7">
    <location>
        <begin position="411"/>
        <end position="758"/>
    </location>
</feature>